<dbReference type="EMBL" id="MN659373">
    <property type="protein sequence ID" value="QJA13864.1"/>
    <property type="molecule type" value="Genomic_DNA"/>
</dbReference>
<dbReference type="InterPro" id="IPR013597">
    <property type="entry name" value="Mat_intron_G2"/>
</dbReference>
<feature type="domain" description="Group II intron maturase-specific" evidence="1">
    <location>
        <begin position="856"/>
        <end position="930"/>
    </location>
</feature>
<dbReference type="InterPro" id="IPR051083">
    <property type="entry name" value="GrpII_Intron_Splice-Mob/Def"/>
</dbReference>
<keyword evidence="2" id="KW-0934">Plastid</keyword>
<reference evidence="2" key="1">
    <citation type="submission" date="2019-11" db="EMBL/GenBank/DDBJ databases">
        <title>The Chloroplast Genome of the Green Alga Aphanochaete confervicola.</title>
        <authorList>
            <person name="Liu B."/>
        </authorList>
    </citation>
    <scope>NUCLEOTIDE SEQUENCE</scope>
</reference>
<keyword evidence="2" id="KW-0548">Nucleotidyltransferase</keyword>
<dbReference type="PANTHER" id="PTHR34047">
    <property type="entry name" value="NUCLEAR INTRON MATURASE 1, MITOCHONDRIAL-RELATED"/>
    <property type="match status" value="1"/>
</dbReference>
<dbReference type="PANTHER" id="PTHR34047:SF8">
    <property type="entry name" value="PROTEIN YKFC"/>
    <property type="match status" value="1"/>
</dbReference>
<sequence>MVLKTNNLQMCLNEQNSYEFSLHLIIEKFLFQLQHRIYKTEKQLNVNHSSALQQLLIKSWCAHVFVRWITSRLNLLQINYNKKSNLKEKTKKTVYSLLPEYYLTFFILEPQWEARFEKHTFGFRVGFSTYNAISTISKTLKKQKQYVLKFELNSEKKIKVIIPIKKKVIKGKTDFSFNSQDIQNSSNEYNSNFLCKKNKKINNLYIYSFYIKFLQKSALLKNHLNFLNRNCNKKGFTVNFNMNFVYLKSNSIFFLPYINWELKRYTDYFTYNEICISLQNQAELETFLLPSVYYRRDNFFNYFSFKNLLTSNSSNLIKWQKKKILLMTSSKMKRNYTILNTKFFESKFTDLYTKNLIWQIVPQINNQGSQKNSNKNTIGENKANCINFSDILQQIEIGQKFVDYWFFNLKKCVFFYKKQTFKKKPERYQNNFGYISSQIITPLTNRVKIAFFNRKIKQQFIFLSLNSQKQNYIQVLKNQQITTVDLKPFLNTNFSILSKSFFTNKIKKTILTKSKIDIDILIAQKKEIKRGLIFDLVIMNNKHQDFCYKMEVLIGQKFYIAPKFVQVSQYKLFTFKFLNSNQNSFYWNRLKLRQLCGFFTNILLHGIESEFYSWFNLRNHYSFTKFGCFLRYGNQILLLHPSLEYLKDSEQFFIMWGNSKNVPLKLKNRQIITSLINSKEKCFLTRDYHLLSFLQKFKRSSKQDEKNSLLEIERNKSLCFYKKNVFKQFPGNVNLQQQSLILSEFLIETKKSIFLEKYGSFIRYLNTKRVIPNKNPLKIEGFLHVNVLKLSFFPFVSYRPYYKTQLNSIKKERGLHFLGFYIYQFGFYKKLPMTNSTKFLFETKILPSKFVVKDHLNLLKKIIKKNPTKTQKVLIQKLSSHIETWSHYYKIISTKKIHAYCDYVVFKMLWKWACKRHSNKNKKWIKAKYFHCLNGKNWVFGVYQKDENSFYCLPNHTDVKLYKIEHFGNILSPFTFPIFF</sequence>
<keyword evidence="2" id="KW-0150">Chloroplast</keyword>
<keyword evidence="2" id="KW-0808">Transferase</keyword>
<evidence type="ECO:0000313" key="2">
    <source>
        <dbReference type="EMBL" id="QJA13864.1"/>
    </source>
</evidence>
<proteinExistence type="predicted"/>
<geneLocation type="chloroplast" evidence="2"/>
<dbReference type="AlphaFoldDB" id="A0A6H1XE42"/>
<evidence type="ECO:0000259" key="1">
    <source>
        <dbReference type="Pfam" id="PF08388"/>
    </source>
</evidence>
<dbReference type="GeneID" id="54626675"/>
<accession>A0A6H1XE42</accession>
<dbReference type="Pfam" id="PF08388">
    <property type="entry name" value="GIIM"/>
    <property type="match status" value="1"/>
</dbReference>
<keyword evidence="2" id="KW-0695">RNA-directed DNA polymerase</keyword>
<dbReference type="GO" id="GO:0003964">
    <property type="term" value="F:RNA-directed DNA polymerase activity"/>
    <property type="evidence" value="ECO:0007669"/>
    <property type="project" value="UniProtKB-KW"/>
</dbReference>
<name>A0A6H1XE42_9CHLO</name>
<protein>
    <submittedName>
        <fullName evidence="2">Putative reverse transcriptase and intron maturase (Chloroplast)</fullName>
    </submittedName>
</protein>
<organism evidence="2">
    <name type="scientific">Aphanochaete confervicola</name>
    <dbReference type="NCBI Taxonomy" id="764104"/>
    <lineage>
        <taxon>Eukaryota</taxon>
        <taxon>Viridiplantae</taxon>
        <taxon>Chlorophyta</taxon>
        <taxon>core chlorophytes</taxon>
        <taxon>Chlorophyceae</taxon>
        <taxon>OCC clade</taxon>
        <taxon>Chaetophorales</taxon>
        <taxon>Aphanochaetaceae</taxon>
        <taxon>Aphanochaete</taxon>
    </lineage>
</organism>
<gene>
    <name evidence="2" type="primary">orf980</name>
</gene>
<dbReference type="RefSeq" id="YP_009774595.1">
    <property type="nucleotide sequence ID" value="NC_047441.1"/>
</dbReference>